<organism evidence="1 2">
    <name type="scientific">Micrococcus luteus</name>
    <name type="common">Micrococcus lysodeikticus</name>
    <dbReference type="NCBI Taxonomy" id="1270"/>
    <lineage>
        <taxon>Bacteria</taxon>
        <taxon>Bacillati</taxon>
        <taxon>Actinomycetota</taxon>
        <taxon>Actinomycetes</taxon>
        <taxon>Micrococcales</taxon>
        <taxon>Micrococcaceae</taxon>
        <taxon>Micrococcus</taxon>
    </lineage>
</organism>
<sequence length="254" mass="28324">MYFINIRFPGTWLSSDIRDAQPDVEPLLCLMADCLLDAALALAFFDEAYAGLRGDGNATDDFRRELKSATAAVVRSQMGWDADPGEVSEKSDQKYFELLMKSRCLPAGYESRIPTMHARSFVYALDEIEKALEILEKIANMPESIAGIKQEWSVAFPYLSEVRNSAHHMADRVRGKRRNRNIKPKPVSVAGIETSGGVMMLNMLRGRNYGITLGEGSFQEVPITPESLVAARDLVQEVIDAFPWEGDPILHPTL</sequence>
<dbReference type="EMBL" id="FRCE01000001">
    <property type="protein sequence ID" value="SHL33673.1"/>
    <property type="molecule type" value="Genomic_DNA"/>
</dbReference>
<dbReference type="AlphaFoldDB" id="A0ABD7M5E0"/>
<name>A0ABD7M5E0_MICLU</name>
<proteinExistence type="predicted"/>
<gene>
    <name evidence="1" type="ORF">SAMN04487849_101328</name>
</gene>
<accession>A0ABD7M5E0</accession>
<evidence type="ECO:0000313" key="2">
    <source>
        <dbReference type="Proteomes" id="UP000184253"/>
    </source>
</evidence>
<comment type="caution">
    <text evidence="1">The sequence shown here is derived from an EMBL/GenBank/DDBJ whole genome shotgun (WGS) entry which is preliminary data.</text>
</comment>
<evidence type="ECO:0000313" key="1">
    <source>
        <dbReference type="EMBL" id="SHL33673.1"/>
    </source>
</evidence>
<dbReference type="Proteomes" id="UP000184253">
    <property type="component" value="Unassembled WGS sequence"/>
</dbReference>
<reference evidence="1 2" key="1">
    <citation type="submission" date="2016-11" db="EMBL/GenBank/DDBJ databases">
        <authorList>
            <person name="Varghese N."/>
            <person name="Submissions S."/>
        </authorList>
    </citation>
    <scope>NUCLEOTIDE SEQUENCE [LARGE SCALE GENOMIC DNA]</scope>
    <source>
        <strain evidence="1 2">VTM4R57</strain>
    </source>
</reference>
<protein>
    <submittedName>
        <fullName evidence="1">Uncharacterized protein</fullName>
    </submittedName>
</protein>
<dbReference type="RefSeq" id="WP_144081952.1">
    <property type="nucleotide sequence ID" value="NZ_CABIZL010000001.1"/>
</dbReference>